<dbReference type="InterPro" id="IPR015300">
    <property type="entry name" value="DNA-bd_pseudobarrel_sf"/>
</dbReference>
<keyword evidence="4" id="KW-0804">Transcription</keyword>
<evidence type="ECO:0000313" key="7">
    <source>
        <dbReference type="EMBL" id="CAI0429418.1"/>
    </source>
</evidence>
<evidence type="ECO:0000256" key="1">
    <source>
        <dbReference type="ARBA" id="ARBA00004123"/>
    </source>
</evidence>
<keyword evidence="5" id="KW-0539">Nucleus</keyword>
<dbReference type="PANTHER" id="PTHR31920:SF108">
    <property type="entry name" value="B3 DOMAIN-CONTAINING TRANSCRIPTION FACTOR VRN1-LIKE"/>
    <property type="match status" value="1"/>
</dbReference>
<evidence type="ECO:0000256" key="2">
    <source>
        <dbReference type="ARBA" id="ARBA00023015"/>
    </source>
</evidence>
<evidence type="ECO:0000256" key="4">
    <source>
        <dbReference type="ARBA" id="ARBA00023163"/>
    </source>
</evidence>
<dbReference type="SMART" id="SM01019">
    <property type="entry name" value="B3"/>
    <property type="match status" value="1"/>
</dbReference>
<evidence type="ECO:0000313" key="9">
    <source>
        <dbReference type="Proteomes" id="UP001154282"/>
    </source>
</evidence>
<keyword evidence="9" id="KW-1185">Reference proteome</keyword>
<feature type="domain" description="TF-B3" evidence="6">
    <location>
        <begin position="3"/>
        <end position="99"/>
    </location>
</feature>
<dbReference type="PANTHER" id="PTHR31920">
    <property type="entry name" value="B3 DOMAIN-CONTAINING"/>
    <property type="match status" value="1"/>
</dbReference>
<proteinExistence type="predicted"/>
<protein>
    <recommendedName>
        <fullName evidence="6">TF-B3 domain-containing protein</fullName>
    </recommendedName>
</protein>
<dbReference type="Gene3D" id="2.40.330.10">
    <property type="entry name" value="DNA-binding pseudobarrel domain"/>
    <property type="match status" value="1"/>
</dbReference>
<evidence type="ECO:0000256" key="5">
    <source>
        <dbReference type="ARBA" id="ARBA00023242"/>
    </source>
</evidence>
<dbReference type="GO" id="GO:0005634">
    <property type="term" value="C:nucleus"/>
    <property type="evidence" value="ECO:0007669"/>
    <property type="project" value="UniProtKB-SubCell"/>
</dbReference>
<organism evidence="7 9">
    <name type="scientific">Linum tenue</name>
    <dbReference type="NCBI Taxonomy" id="586396"/>
    <lineage>
        <taxon>Eukaryota</taxon>
        <taxon>Viridiplantae</taxon>
        <taxon>Streptophyta</taxon>
        <taxon>Embryophyta</taxon>
        <taxon>Tracheophyta</taxon>
        <taxon>Spermatophyta</taxon>
        <taxon>Magnoliopsida</taxon>
        <taxon>eudicotyledons</taxon>
        <taxon>Gunneridae</taxon>
        <taxon>Pentapetalae</taxon>
        <taxon>rosids</taxon>
        <taxon>fabids</taxon>
        <taxon>Malpighiales</taxon>
        <taxon>Linaceae</taxon>
        <taxon>Linum</taxon>
    </lineage>
</organism>
<reference evidence="7" key="1">
    <citation type="submission" date="2022-08" db="EMBL/GenBank/DDBJ databases">
        <authorList>
            <person name="Gutierrez-Valencia J."/>
        </authorList>
    </citation>
    <scope>NUCLEOTIDE SEQUENCE</scope>
</reference>
<dbReference type="CDD" id="cd10017">
    <property type="entry name" value="B3_DNA"/>
    <property type="match status" value="1"/>
</dbReference>
<gene>
    <name evidence="7" type="ORF">LITE_LOCUS22119</name>
    <name evidence="8" type="ORF">LITE_LOCUS22257</name>
</gene>
<comment type="caution">
    <text evidence="7">The sequence shown here is derived from an EMBL/GenBank/DDBJ whole genome shotgun (WGS) entry which is preliminary data.</text>
</comment>
<keyword evidence="2" id="KW-0805">Transcription regulation</keyword>
<dbReference type="GO" id="GO:0003677">
    <property type="term" value="F:DNA binding"/>
    <property type="evidence" value="ECO:0007669"/>
    <property type="project" value="UniProtKB-KW"/>
</dbReference>
<name>A0AAV0L8S8_9ROSI</name>
<dbReference type="EMBL" id="CAMGYJ010000006">
    <property type="protein sequence ID" value="CAI0429418.1"/>
    <property type="molecule type" value="Genomic_DNA"/>
</dbReference>
<dbReference type="AlphaFoldDB" id="A0AAV0L8S8"/>
<comment type="subcellular location">
    <subcellularLocation>
        <location evidence="1">Nucleus</location>
    </subcellularLocation>
</comment>
<keyword evidence="3" id="KW-0238">DNA-binding</keyword>
<dbReference type="InterPro" id="IPR050655">
    <property type="entry name" value="Plant_B3_domain"/>
</dbReference>
<dbReference type="SUPFAM" id="SSF101936">
    <property type="entry name" value="DNA-binding pseudobarrel domain"/>
    <property type="match status" value="1"/>
</dbReference>
<evidence type="ECO:0000313" key="8">
    <source>
        <dbReference type="EMBL" id="CAI0429704.1"/>
    </source>
</evidence>
<dbReference type="EMBL" id="CAMGYJ010000006">
    <property type="protein sequence ID" value="CAI0429704.1"/>
    <property type="molecule type" value="Genomic_DNA"/>
</dbReference>
<dbReference type="InterPro" id="IPR003340">
    <property type="entry name" value="B3_DNA-bd"/>
</dbReference>
<sequence>MTYFLKQLNEDTFIHKRLLIPGEFVKKCGRRNLTNPVILEPIVGDPMEREMELYEDGSRFWVRNGWQELVDHYKLSHGCYLVFEYKSYSRFKLLMLGANGLDLEFPVSGYVNVGRNGNQEFQEVEEEESVDGDSVEISTLFS</sequence>
<evidence type="ECO:0000259" key="6">
    <source>
        <dbReference type="PROSITE" id="PS50863"/>
    </source>
</evidence>
<dbReference type="Proteomes" id="UP001154282">
    <property type="component" value="Unassembled WGS sequence"/>
</dbReference>
<dbReference type="Pfam" id="PF02362">
    <property type="entry name" value="B3"/>
    <property type="match status" value="1"/>
</dbReference>
<dbReference type="PROSITE" id="PS50863">
    <property type="entry name" value="B3"/>
    <property type="match status" value="1"/>
</dbReference>
<evidence type="ECO:0000256" key="3">
    <source>
        <dbReference type="ARBA" id="ARBA00023125"/>
    </source>
</evidence>
<accession>A0AAV0L8S8</accession>